<evidence type="ECO:0000256" key="9">
    <source>
        <dbReference type="PIRSR" id="PIRSR006621-2"/>
    </source>
</evidence>
<evidence type="ECO:0000313" key="12">
    <source>
        <dbReference type="Proteomes" id="UP000886860"/>
    </source>
</evidence>
<dbReference type="InterPro" id="IPR001269">
    <property type="entry name" value="DUS_fam"/>
</dbReference>
<keyword evidence="9" id="KW-0547">Nucleotide-binding</keyword>
<dbReference type="PANTHER" id="PTHR45846">
    <property type="entry name" value="TRNA-DIHYDROURIDINE(47) SYNTHASE [NAD(P)(+)]-LIKE"/>
    <property type="match status" value="1"/>
</dbReference>
<reference evidence="11" key="2">
    <citation type="journal article" date="2021" name="PeerJ">
        <title>Extensive microbial diversity within the chicken gut microbiome revealed by metagenomics and culture.</title>
        <authorList>
            <person name="Gilroy R."/>
            <person name="Ravi A."/>
            <person name="Getino M."/>
            <person name="Pursley I."/>
            <person name="Horton D.L."/>
            <person name="Alikhan N.F."/>
            <person name="Baker D."/>
            <person name="Gharbi K."/>
            <person name="Hall N."/>
            <person name="Watson M."/>
            <person name="Adriaenssens E.M."/>
            <person name="Foster-Nyarko E."/>
            <person name="Jarju S."/>
            <person name="Secka A."/>
            <person name="Antonio M."/>
            <person name="Oren A."/>
            <person name="Chaudhuri R.R."/>
            <person name="La Ragione R."/>
            <person name="Hildebrand F."/>
            <person name="Pallen M.J."/>
        </authorList>
    </citation>
    <scope>NUCLEOTIDE SEQUENCE</scope>
    <source>
        <strain evidence="11">CHK123-3438</strain>
    </source>
</reference>
<evidence type="ECO:0000256" key="7">
    <source>
        <dbReference type="PIRNR" id="PIRNR006621"/>
    </source>
</evidence>
<keyword evidence="3 7" id="KW-0288">FMN</keyword>
<dbReference type="CDD" id="cd02801">
    <property type="entry name" value="DUS_like_FMN"/>
    <property type="match status" value="1"/>
</dbReference>
<keyword evidence="6 7" id="KW-0560">Oxidoreductase</keyword>
<evidence type="ECO:0000313" key="11">
    <source>
        <dbReference type="EMBL" id="HIT42626.1"/>
    </source>
</evidence>
<evidence type="ECO:0000256" key="1">
    <source>
        <dbReference type="ARBA" id="ARBA00001917"/>
    </source>
</evidence>
<feature type="binding site" evidence="9">
    <location>
        <position position="162"/>
    </location>
    <ligand>
        <name>FMN</name>
        <dbReference type="ChEBI" id="CHEBI:58210"/>
    </ligand>
</feature>
<comment type="function">
    <text evidence="7">Catalyzes the synthesis of 5,6-dihydrouridine (D), a modified base found in the D-loop of most tRNAs, via the reduction of the C5-C6 double bond in target uridines.</text>
</comment>
<organism evidence="11 12">
    <name type="scientific">Candidatus Caccovicinus merdipullorum</name>
    <dbReference type="NCBI Taxonomy" id="2840724"/>
    <lineage>
        <taxon>Bacteria</taxon>
        <taxon>Bacillati</taxon>
        <taxon>Bacillota</taxon>
        <taxon>Clostridia</taxon>
        <taxon>Eubacteriales</taxon>
        <taxon>Candidatus Caccovicinus</taxon>
    </lineage>
</organism>
<feature type="binding site" evidence="9">
    <location>
        <begin position="218"/>
        <end position="219"/>
    </location>
    <ligand>
        <name>FMN</name>
        <dbReference type="ChEBI" id="CHEBI:58210"/>
    </ligand>
</feature>
<evidence type="ECO:0000256" key="4">
    <source>
        <dbReference type="ARBA" id="ARBA00022694"/>
    </source>
</evidence>
<keyword evidence="4 7" id="KW-0819">tRNA processing</keyword>
<comment type="cofactor">
    <cofactor evidence="1 7 9">
        <name>FMN</name>
        <dbReference type="ChEBI" id="CHEBI:58210"/>
    </cofactor>
</comment>
<evidence type="ECO:0000256" key="3">
    <source>
        <dbReference type="ARBA" id="ARBA00022643"/>
    </source>
</evidence>
<feature type="domain" description="DUS-like FMN-binding" evidence="10">
    <location>
        <begin position="5"/>
        <end position="269"/>
    </location>
</feature>
<dbReference type="SUPFAM" id="SSF51395">
    <property type="entry name" value="FMN-linked oxidoreductases"/>
    <property type="match status" value="1"/>
</dbReference>
<keyword evidence="5" id="KW-0521">NADP</keyword>
<gene>
    <name evidence="11" type="ORF">IAB60_11140</name>
</gene>
<evidence type="ECO:0000256" key="5">
    <source>
        <dbReference type="ARBA" id="ARBA00022857"/>
    </source>
</evidence>
<feature type="binding site" evidence="9">
    <location>
        <position position="64"/>
    </location>
    <ligand>
        <name>FMN</name>
        <dbReference type="ChEBI" id="CHEBI:58210"/>
    </ligand>
</feature>
<sequence length="325" mass="37769">MNYYFAPMEGITGWVYRQAFHRYFGPADEYFTPFLSPGADRCFTSRELNQVLPENNEGMETVPQLMTRNSEDFIWAARELQKMGYQQVNLNLGCPSGTVTAKGKGSGFLAYPEELDRFLDAVFGSLDMQISIKTRIGKDDPAEFERLLEIFNRYPICRLIIHPRIRQEFYKGTPHMDVFAEAVRESRNPLCYNGDLFTLEDCRQFQKAFPQVDAVMLGRGLLADPFLLSKLRKEEDAEAEEDRNRREAEKKEILAQFLADLCAGYQETMSGERNVLFKLKELWSYLICLFEDGEKYGKKIRKSQSLQEYSLWTERLLAERPLRKG</sequence>
<name>A0A9D1KGZ1_9FIRM</name>
<dbReference type="Proteomes" id="UP000886860">
    <property type="component" value="Unassembled WGS sequence"/>
</dbReference>
<keyword evidence="2 7" id="KW-0285">Flavoprotein</keyword>
<dbReference type="PROSITE" id="PS01136">
    <property type="entry name" value="UPF0034"/>
    <property type="match status" value="1"/>
</dbReference>
<dbReference type="InterPro" id="IPR035587">
    <property type="entry name" value="DUS-like_FMN-bd"/>
</dbReference>
<dbReference type="GO" id="GO:0050660">
    <property type="term" value="F:flavin adenine dinucleotide binding"/>
    <property type="evidence" value="ECO:0007669"/>
    <property type="project" value="InterPro"/>
</dbReference>
<evidence type="ECO:0000256" key="6">
    <source>
        <dbReference type="ARBA" id="ARBA00023002"/>
    </source>
</evidence>
<dbReference type="EMBL" id="DVKS01000186">
    <property type="protein sequence ID" value="HIT42626.1"/>
    <property type="molecule type" value="Genomic_DNA"/>
</dbReference>
<evidence type="ECO:0000256" key="2">
    <source>
        <dbReference type="ARBA" id="ARBA00022630"/>
    </source>
</evidence>
<accession>A0A9D1KGZ1</accession>
<evidence type="ECO:0000259" key="10">
    <source>
        <dbReference type="Pfam" id="PF01207"/>
    </source>
</evidence>
<evidence type="ECO:0000256" key="8">
    <source>
        <dbReference type="PIRSR" id="PIRSR006621-1"/>
    </source>
</evidence>
<dbReference type="Pfam" id="PF01207">
    <property type="entry name" value="Dus"/>
    <property type="match status" value="1"/>
</dbReference>
<proteinExistence type="inferred from homology"/>
<dbReference type="GO" id="GO:0017150">
    <property type="term" value="F:tRNA dihydrouridine synthase activity"/>
    <property type="evidence" value="ECO:0007669"/>
    <property type="project" value="InterPro"/>
</dbReference>
<comment type="caution">
    <text evidence="11">The sequence shown here is derived from an EMBL/GenBank/DDBJ whole genome shotgun (WGS) entry which is preliminary data.</text>
</comment>
<feature type="active site" description="Proton donor" evidence="8">
    <location>
        <position position="94"/>
    </location>
</feature>
<feature type="binding site" evidence="9">
    <location>
        <position position="133"/>
    </location>
    <ligand>
        <name>FMN</name>
        <dbReference type="ChEBI" id="CHEBI:58210"/>
    </ligand>
</feature>
<dbReference type="EC" id="1.3.1.-" evidence="7"/>
<dbReference type="PANTHER" id="PTHR45846:SF1">
    <property type="entry name" value="TRNA-DIHYDROURIDINE(47) SYNTHASE [NAD(P)(+)]-LIKE"/>
    <property type="match status" value="1"/>
</dbReference>
<dbReference type="AlphaFoldDB" id="A0A9D1KGZ1"/>
<protein>
    <recommendedName>
        <fullName evidence="7">tRNA-dihydrouridine synthase</fullName>
        <ecNumber evidence="7">1.3.1.-</ecNumber>
    </recommendedName>
</protein>
<comment type="similarity">
    <text evidence="7">Belongs to the dus family.</text>
</comment>
<dbReference type="PIRSF" id="PIRSF006621">
    <property type="entry name" value="Dus"/>
    <property type="match status" value="1"/>
</dbReference>
<dbReference type="GO" id="GO:0003723">
    <property type="term" value="F:RNA binding"/>
    <property type="evidence" value="ECO:0007669"/>
    <property type="project" value="TreeGrafter"/>
</dbReference>
<dbReference type="InterPro" id="IPR013785">
    <property type="entry name" value="Aldolase_TIM"/>
</dbReference>
<dbReference type="InterPro" id="IPR018517">
    <property type="entry name" value="tRNA_hU_synthase_CS"/>
</dbReference>
<reference evidence="11" key="1">
    <citation type="submission" date="2020-10" db="EMBL/GenBank/DDBJ databases">
        <authorList>
            <person name="Gilroy R."/>
        </authorList>
    </citation>
    <scope>NUCLEOTIDE SEQUENCE</scope>
    <source>
        <strain evidence="11">CHK123-3438</strain>
    </source>
</reference>
<dbReference type="Gene3D" id="3.20.20.70">
    <property type="entry name" value="Aldolase class I"/>
    <property type="match status" value="1"/>
</dbReference>